<evidence type="ECO:0008006" key="10">
    <source>
        <dbReference type="Google" id="ProtNLM"/>
    </source>
</evidence>
<feature type="compositionally biased region" description="Acidic residues" evidence="5">
    <location>
        <begin position="620"/>
        <end position="637"/>
    </location>
</feature>
<feature type="compositionally biased region" description="Acidic residues" evidence="5">
    <location>
        <begin position="557"/>
        <end position="576"/>
    </location>
</feature>
<evidence type="ECO:0000256" key="2">
    <source>
        <dbReference type="ARBA" id="ARBA00023125"/>
    </source>
</evidence>
<dbReference type="GO" id="GO:0001002">
    <property type="term" value="F:RNA polymerase III type 1 promoter sequence-specific DNA binding"/>
    <property type="evidence" value="ECO:0007669"/>
    <property type="project" value="TreeGrafter"/>
</dbReference>
<dbReference type="EMBL" id="JAPWDQ010000001">
    <property type="protein sequence ID" value="KAJ5494895.1"/>
    <property type="molecule type" value="Genomic_DNA"/>
</dbReference>
<dbReference type="Proteomes" id="UP001148312">
    <property type="component" value="Unassembled WGS sequence"/>
</dbReference>
<evidence type="ECO:0000313" key="9">
    <source>
        <dbReference type="Proteomes" id="UP001148312"/>
    </source>
</evidence>
<reference evidence="8" key="2">
    <citation type="journal article" date="2023" name="IMA Fungus">
        <title>Comparative genomic study of the Penicillium genus elucidates a diverse pangenome and 15 lateral gene transfer events.</title>
        <authorList>
            <person name="Petersen C."/>
            <person name="Sorensen T."/>
            <person name="Nielsen M.R."/>
            <person name="Sondergaard T.E."/>
            <person name="Sorensen J.L."/>
            <person name="Fitzpatrick D.A."/>
            <person name="Frisvad J.C."/>
            <person name="Nielsen K.L."/>
        </authorList>
    </citation>
    <scope>NUCLEOTIDE SEQUENCE</scope>
    <source>
        <strain evidence="8">IBT 30728</strain>
    </source>
</reference>
<keyword evidence="3" id="KW-0804">Transcription</keyword>
<feature type="domain" description="Transcription factor IIIC subunit Tfc1/Sfc1 triple barrel" evidence="7">
    <location>
        <begin position="21"/>
        <end position="159"/>
    </location>
</feature>
<proteinExistence type="predicted"/>
<dbReference type="GO" id="GO:0001003">
    <property type="term" value="F:RNA polymerase III type 2 promoter sequence-specific DNA binding"/>
    <property type="evidence" value="ECO:0007669"/>
    <property type="project" value="TreeGrafter"/>
</dbReference>
<reference evidence="8" key="1">
    <citation type="submission" date="2022-12" db="EMBL/GenBank/DDBJ databases">
        <authorList>
            <person name="Petersen C."/>
        </authorList>
    </citation>
    <scope>NUCLEOTIDE SEQUENCE</scope>
    <source>
        <strain evidence="8">IBT 30728</strain>
    </source>
</reference>
<evidence type="ECO:0000256" key="1">
    <source>
        <dbReference type="ARBA" id="ARBA00004123"/>
    </source>
</evidence>
<dbReference type="InterPro" id="IPR041499">
    <property type="entry name" value="Tfc1/Sfc1_N"/>
</dbReference>
<feature type="region of interest" description="Disordered" evidence="5">
    <location>
        <begin position="90"/>
        <end position="117"/>
    </location>
</feature>
<feature type="compositionally biased region" description="Basic residues" evidence="5">
    <location>
        <begin position="533"/>
        <end position="543"/>
    </location>
</feature>
<gene>
    <name evidence="8" type="ORF">N7539_000011</name>
</gene>
<dbReference type="RefSeq" id="XP_056793908.1">
    <property type="nucleotide sequence ID" value="XM_056929615.1"/>
</dbReference>
<comment type="caution">
    <text evidence="8">The sequence shown here is derived from an EMBL/GenBank/DDBJ whole genome shotgun (WGS) entry which is preliminary data.</text>
</comment>
<dbReference type="Pfam" id="PF09734">
    <property type="entry name" value="Tau95"/>
    <property type="match status" value="1"/>
</dbReference>
<dbReference type="GO" id="GO:0006384">
    <property type="term" value="P:transcription initiation at RNA polymerase III promoter"/>
    <property type="evidence" value="ECO:0007669"/>
    <property type="project" value="InterPro"/>
</dbReference>
<comment type="subcellular location">
    <subcellularLocation>
        <location evidence="1">Nucleus</location>
    </subcellularLocation>
</comment>
<dbReference type="Pfam" id="PF17682">
    <property type="entry name" value="Tau95_N"/>
    <property type="match status" value="1"/>
</dbReference>
<dbReference type="Gene3D" id="3.30.200.160">
    <property type="entry name" value="TFIIIC, subcomplex tauA, subunit Sfc1, barrel domain"/>
    <property type="match status" value="1"/>
</dbReference>
<dbReference type="InterPro" id="IPR019136">
    <property type="entry name" value="TF_IIIC_su-5_HTH"/>
</dbReference>
<feature type="domain" description="Transcription factor IIIC subunit 5 HTH" evidence="6">
    <location>
        <begin position="198"/>
        <end position="349"/>
    </location>
</feature>
<feature type="region of interest" description="Disordered" evidence="5">
    <location>
        <begin position="513"/>
        <end position="637"/>
    </location>
</feature>
<evidence type="ECO:0000256" key="5">
    <source>
        <dbReference type="SAM" id="MobiDB-lite"/>
    </source>
</evidence>
<name>A0A9W9XLR1_9EURO</name>
<dbReference type="InterPro" id="IPR042536">
    <property type="entry name" value="TFIIIC_tauA_Sfc1"/>
</dbReference>
<keyword evidence="9" id="KW-1185">Reference proteome</keyword>
<evidence type="ECO:0000259" key="6">
    <source>
        <dbReference type="Pfam" id="PF09734"/>
    </source>
</evidence>
<dbReference type="PANTHER" id="PTHR13230">
    <property type="entry name" value="GENERAL TRANSCRIPTION FACTOR IIIC, POLYPEPTIDE 5"/>
    <property type="match status" value="1"/>
</dbReference>
<dbReference type="GO" id="GO:0000127">
    <property type="term" value="C:transcription factor TFIIIC complex"/>
    <property type="evidence" value="ECO:0007669"/>
    <property type="project" value="InterPro"/>
</dbReference>
<evidence type="ECO:0000313" key="8">
    <source>
        <dbReference type="EMBL" id="KAJ5494895.1"/>
    </source>
</evidence>
<sequence length="637" mass="72009">MDSSRESRTASFYKVPPLQLVSVEHPAVIQNLDKAIATLQGNAGIEKILRTAKSDTSVDLSLRPDDALSRPIPSTSCPSNNVLLKITVPRRTGRKRRKGTDGPFVDSAPTALPGEPMRRRNARNTMRSLEDNPSRYGVEVIGRIDRTHVFRAMPDFVYSNTTSTFTNKFRDYVLPYDLEKLKQFDLDMGKGATINTDLIPPPSFSHGDVPFQYVYRQNPMVKKAIGQSGEMTTVNTQQAARVRTHLVAYDVAEIPTQPQEGLPPLEGLEDGLREMIELLEKLFEQRPAWTRRAIRNHLTTDEQRNYLRHAVPYVGYIFRSGPWRDAIVKLGHDPRSSPAYRHYQTFMFRILPREPELARDGGVSRRLNPVRLIDHDYHQTGGMVNTHIFTGQLPLPRDGRIWMACDIADPVLKNILYPPNPPEDFLRPSCEIVTDGWFGNGTLAKVKTIMRFKIQSLIDDRQPNDADFWRILAFPDHAQSEEDLSVFTVPMEGTTSREVQMATEVRASIKGAPLWRKMHDRGHGDLDGEKMSRIRRPRGKTRKGKEAEASTEIPEQVLEEEEEEEGAEETDPAVLDEESRAVGTADADEDESEGEEEEMERVALWEQQAAAAVQAREAALAEEDENEESVDESDADD</sequence>
<protein>
    <recommendedName>
        <fullName evidence="10">Transcription factor IIIC subunit 5 HTH domain-containing protein</fullName>
    </recommendedName>
</protein>
<dbReference type="GO" id="GO:0005634">
    <property type="term" value="C:nucleus"/>
    <property type="evidence" value="ECO:0007669"/>
    <property type="project" value="UniProtKB-SubCell"/>
</dbReference>
<feature type="compositionally biased region" description="Low complexity" evidence="5">
    <location>
        <begin position="602"/>
        <end position="618"/>
    </location>
</feature>
<dbReference type="InterPro" id="IPR040454">
    <property type="entry name" value="TF_IIIC_Tfc1/Sfc1"/>
</dbReference>
<dbReference type="AlphaFoldDB" id="A0A9W9XLR1"/>
<keyword evidence="4" id="KW-0539">Nucleus</keyword>
<dbReference type="GeneID" id="81619864"/>
<feature type="compositionally biased region" description="Acidic residues" evidence="5">
    <location>
        <begin position="586"/>
        <end position="599"/>
    </location>
</feature>
<evidence type="ECO:0000259" key="7">
    <source>
        <dbReference type="Pfam" id="PF17682"/>
    </source>
</evidence>
<organism evidence="8 9">
    <name type="scientific">Penicillium diatomitis</name>
    <dbReference type="NCBI Taxonomy" id="2819901"/>
    <lineage>
        <taxon>Eukaryota</taxon>
        <taxon>Fungi</taxon>
        <taxon>Dikarya</taxon>
        <taxon>Ascomycota</taxon>
        <taxon>Pezizomycotina</taxon>
        <taxon>Eurotiomycetes</taxon>
        <taxon>Eurotiomycetidae</taxon>
        <taxon>Eurotiales</taxon>
        <taxon>Aspergillaceae</taxon>
        <taxon>Penicillium</taxon>
    </lineage>
</organism>
<keyword evidence="2" id="KW-0238">DNA-binding</keyword>
<dbReference type="PANTHER" id="PTHR13230:SF5">
    <property type="entry name" value="GENERAL TRANSCRIPTION FACTOR 3C POLYPEPTIDE 5"/>
    <property type="match status" value="1"/>
</dbReference>
<evidence type="ECO:0000256" key="4">
    <source>
        <dbReference type="ARBA" id="ARBA00023242"/>
    </source>
</evidence>
<accession>A0A9W9XLR1</accession>
<feature type="compositionally biased region" description="Basic and acidic residues" evidence="5">
    <location>
        <begin position="521"/>
        <end position="532"/>
    </location>
</feature>
<evidence type="ECO:0000256" key="3">
    <source>
        <dbReference type="ARBA" id="ARBA00023163"/>
    </source>
</evidence>